<name>A0ABW3P952_9PROT</name>
<accession>A0ABW3P952</accession>
<evidence type="ECO:0000313" key="2">
    <source>
        <dbReference type="EMBL" id="MFD1121317.1"/>
    </source>
</evidence>
<dbReference type="EMBL" id="JBHTLN010000001">
    <property type="protein sequence ID" value="MFD1121317.1"/>
    <property type="molecule type" value="Genomic_DNA"/>
</dbReference>
<proteinExistence type="predicted"/>
<comment type="caution">
    <text evidence="2">The sequence shown here is derived from an EMBL/GenBank/DDBJ whole genome shotgun (WGS) entry which is preliminary data.</text>
</comment>
<reference evidence="3" key="1">
    <citation type="journal article" date="2019" name="Int. J. Syst. Evol. Microbiol.">
        <title>The Global Catalogue of Microorganisms (GCM) 10K type strain sequencing project: providing services to taxonomists for standard genome sequencing and annotation.</title>
        <authorList>
            <consortium name="The Broad Institute Genomics Platform"/>
            <consortium name="The Broad Institute Genome Sequencing Center for Infectious Disease"/>
            <person name="Wu L."/>
            <person name="Ma J."/>
        </authorList>
    </citation>
    <scope>NUCLEOTIDE SEQUENCE [LARGE SCALE GENOMIC DNA]</scope>
    <source>
        <strain evidence="3">CCUG 58411</strain>
    </source>
</reference>
<sequence length="431" mass="48001">MKKTLKKIYHAIKHKFRLTQAIRNWQQAKLELVSNQVKRSMTEASAASAKKVLIYPSDLSTIIGALGDDAMISASLDQLKKTHPDLEVYMLCKPTSKDVVESLGYKSVAFPSLDLDAHPMFFKSLYESLSIDYLVVLGADIMDGYYGLTHPASALIAADLAAANGIKPIVLGFSFNKAPNKDLANFYKRLDQRLILNVRDDISLGRIRDFTTANSELVADVAFCLIPTTVPPDVKKWIEEQKNNGNQIVGFNVHPMLLKSASEENIQNIVESAVYSIKNLSENLKVSFLLLPHDYRGKNGDAICLQPIYERLKNDSKINAFFLEGKHRASVLKAIAGMLDGVVTGRMHLAIASLGMETPTMCITYQDKFEGLYRHFSLPNKLLLSPQTMMDKDTFTKELTDFVSELSTLKSIVSSKAPTVRSLSEKNFINL</sequence>
<dbReference type="PANTHER" id="PTHR36836">
    <property type="entry name" value="COLANIC ACID BIOSYNTHESIS PROTEIN WCAK"/>
    <property type="match status" value="1"/>
</dbReference>
<dbReference type="GO" id="GO:0016740">
    <property type="term" value="F:transferase activity"/>
    <property type="evidence" value="ECO:0007669"/>
    <property type="project" value="UniProtKB-KW"/>
</dbReference>
<evidence type="ECO:0000259" key="1">
    <source>
        <dbReference type="Pfam" id="PF04230"/>
    </source>
</evidence>
<protein>
    <submittedName>
        <fullName evidence="2">Polysaccharide pyruvyl transferase family protein</fullName>
    </submittedName>
</protein>
<evidence type="ECO:0000313" key="3">
    <source>
        <dbReference type="Proteomes" id="UP001597206"/>
    </source>
</evidence>
<keyword evidence="3" id="KW-1185">Reference proteome</keyword>
<keyword evidence="2" id="KW-0808">Transferase</keyword>
<dbReference type="Proteomes" id="UP001597206">
    <property type="component" value="Unassembled WGS sequence"/>
</dbReference>
<dbReference type="Pfam" id="PF04230">
    <property type="entry name" value="PS_pyruv_trans"/>
    <property type="match status" value="1"/>
</dbReference>
<dbReference type="InterPro" id="IPR007345">
    <property type="entry name" value="Polysacch_pyruvyl_Trfase"/>
</dbReference>
<dbReference type="RefSeq" id="WP_379029924.1">
    <property type="nucleotide sequence ID" value="NZ_JBHTLN010000001.1"/>
</dbReference>
<feature type="domain" description="Polysaccharide pyruvyl transferase" evidence="1">
    <location>
        <begin position="66"/>
        <end position="366"/>
    </location>
</feature>
<organism evidence="2 3">
    <name type="scientific">Methylophilus flavus</name>
    <dbReference type="NCBI Taxonomy" id="640084"/>
    <lineage>
        <taxon>Bacteria</taxon>
        <taxon>Pseudomonadati</taxon>
        <taxon>Pseudomonadota</taxon>
        <taxon>Betaproteobacteria</taxon>
        <taxon>Nitrosomonadales</taxon>
        <taxon>Methylophilaceae</taxon>
        <taxon>Methylophilus</taxon>
    </lineage>
</organism>
<gene>
    <name evidence="2" type="ORF">ACFQ2T_02290</name>
</gene>
<dbReference type="PANTHER" id="PTHR36836:SF1">
    <property type="entry name" value="COLANIC ACID BIOSYNTHESIS PROTEIN WCAK"/>
    <property type="match status" value="1"/>
</dbReference>